<dbReference type="InterPro" id="IPR002575">
    <property type="entry name" value="Aminoglycoside_PTrfase"/>
</dbReference>
<dbReference type="RefSeq" id="WP_189362029.1">
    <property type="nucleotide sequence ID" value="NZ_BMWZ01000007.1"/>
</dbReference>
<keyword evidence="3" id="KW-1185">Reference proteome</keyword>
<dbReference type="InterPro" id="IPR011009">
    <property type="entry name" value="Kinase-like_dom_sf"/>
</dbReference>
<dbReference type="Proteomes" id="UP000636004">
    <property type="component" value="Unassembled WGS sequence"/>
</dbReference>
<reference evidence="2" key="1">
    <citation type="journal article" date="2014" name="Int. J. Syst. Evol. Microbiol.">
        <title>Complete genome sequence of Corynebacterium casei LMG S-19264T (=DSM 44701T), isolated from a smear-ripened cheese.</title>
        <authorList>
            <consortium name="US DOE Joint Genome Institute (JGI-PGF)"/>
            <person name="Walter F."/>
            <person name="Albersmeier A."/>
            <person name="Kalinowski J."/>
            <person name="Ruckert C."/>
        </authorList>
    </citation>
    <scope>NUCLEOTIDE SEQUENCE</scope>
    <source>
        <strain evidence="2">KCTC 12710</strain>
    </source>
</reference>
<sequence length="228" mass="27004">MKEASFFFNIGTPGREQKATIIAENNKAKRFLKFAQKPIAQQLVKNEAKILKKLESQNVIKTPRLINYVNNKDFTFILTDVIKGKKVSFTSINDKIFELLCVLGELFPLAQNNNERVFSHGDFCPWNMLKEDSQDIILIDWEMASFKSLGYDLFTYIFHTNFLINEKKEIKDIMEDNIYWIKKYFNYFDVQNYNQYLISFVVSKMNIEKGKHKTQLYSKYKQLFDIYG</sequence>
<reference evidence="2" key="2">
    <citation type="submission" date="2020-09" db="EMBL/GenBank/DDBJ databases">
        <authorList>
            <person name="Sun Q."/>
            <person name="Kim S."/>
        </authorList>
    </citation>
    <scope>NUCLEOTIDE SEQUENCE</scope>
    <source>
        <strain evidence="2">KCTC 12710</strain>
    </source>
</reference>
<accession>A0A918R7T8</accession>
<feature type="domain" description="Aminoglycoside phosphotransferase" evidence="1">
    <location>
        <begin position="96"/>
        <end position="157"/>
    </location>
</feature>
<gene>
    <name evidence="2" type="ORF">GCM10007028_29370</name>
</gene>
<proteinExistence type="predicted"/>
<name>A0A918R7T8_9FLAO</name>
<comment type="caution">
    <text evidence="2">The sequence shown here is derived from an EMBL/GenBank/DDBJ whole genome shotgun (WGS) entry which is preliminary data.</text>
</comment>
<organism evidence="2 3">
    <name type="scientific">Algibacter mikhailovii</name>
    <dbReference type="NCBI Taxonomy" id="425498"/>
    <lineage>
        <taxon>Bacteria</taxon>
        <taxon>Pseudomonadati</taxon>
        <taxon>Bacteroidota</taxon>
        <taxon>Flavobacteriia</taxon>
        <taxon>Flavobacteriales</taxon>
        <taxon>Flavobacteriaceae</taxon>
        <taxon>Algibacter</taxon>
    </lineage>
</organism>
<dbReference type="Gene3D" id="3.90.1200.10">
    <property type="match status" value="1"/>
</dbReference>
<evidence type="ECO:0000313" key="3">
    <source>
        <dbReference type="Proteomes" id="UP000636004"/>
    </source>
</evidence>
<evidence type="ECO:0000259" key="1">
    <source>
        <dbReference type="Pfam" id="PF01636"/>
    </source>
</evidence>
<dbReference type="SUPFAM" id="SSF56112">
    <property type="entry name" value="Protein kinase-like (PK-like)"/>
    <property type="match status" value="1"/>
</dbReference>
<evidence type="ECO:0000313" key="2">
    <source>
        <dbReference type="EMBL" id="GGZ89257.1"/>
    </source>
</evidence>
<dbReference type="Pfam" id="PF01636">
    <property type="entry name" value="APH"/>
    <property type="match status" value="1"/>
</dbReference>
<dbReference type="AlphaFoldDB" id="A0A918R7T8"/>
<protein>
    <recommendedName>
        <fullName evidence="1">Aminoglycoside phosphotransferase domain-containing protein</fullName>
    </recommendedName>
</protein>
<dbReference type="EMBL" id="BMWZ01000007">
    <property type="protein sequence ID" value="GGZ89257.1"/>
    <property type="molecule type" value="Genomic_DNA"/>
</dbReference>